<protein>
    <submittedName>
        <fullName evidence="1">Uncharacterized protein</fullName>
    </submittedName>
</protein>
<reference evidence="1 2" key="1">
    <citation type="submission" date="2020-09" db="EMBL/GenBank/DDBJ databases">
        <title>Sinomicrobium weinanense sp. nov., a halophilic bacteria isolated from saline-alkali soil.</title>
        <authorList>
            <person name="Wu P."/>
            <person name="Ren H."/>
            <person name="Mei Y."/>
            <person name="Liang Y."/>
            <person name="Chen Z."/>
        </authorList>
    </citation>
    <scope>NUCLEOTIDE SEQUENCE [LARGE SCALE GENOMIC DNA]</scope>
    <source>
        <strain evidence="1 2">FJxs</strain>
    </source>
</reference>
<comment type="caution">
    <text evidence="1">The sequence shown here is derived from an EMBL/GenBank/DDBJ whole genome shotgun (WGS) entry which is preliminary data.</text>
</comment>
<dbReference type="Proteomes" id="UP000653730">
    <property type="component" value="Unassembled WGS sequence"/>
</dbReference>
<proteinExistence type="predicted"/>
<dbReference type="AlphaFoldDB" id="A0A926JQ04"/>
<gene>
    <name evidence="1" type="ORF">IBL28_05200</name>
</gene>
<name>A0A926JQ04_9FLAO</name>
<evidence type="ECO:0000313" key="2">
    <source>
        <dbReference type="Proteomes" id="UP000653730"/>
    </source>
</evidence>
<dbReference type="RefSeq" id="WP_187964505.1">
    <property type="nucleotide sequence ID" value="NZ_JACVDC010000009.1"/>
</dbReference>
<evidence type="ECO:0000313" key="1">
    <source>
        <dbReference type="EMBL" id="MBC9795350.1"/>
    </source>
</evidence>
<organism evidence="1 2">
    <name type="scientific">Sinomicrobium weinanense</name>
    <dbReference type="NCBI Taxonomy" id="2842200"/>
    <lineage>
        <taxon>Bacteria</taxon>
        <taxon>Pseudomonadati</taxon>
        <taxon>Bacteroidota</taxon>
        <taxon>Flavobacteriia</taxon>
        <taxon>Flavobacteriales</taxon>
        <taxon>Flavobacteriaceae</taxon>
        <taxon>Sinomicrobium</taxon>
    </lineage>
</organism>
<keyword evidence="2" id="KW-1185">Reference proteome</keyword>
<sequence length="53" mass="6135">MKNDKKKANTSEISPSKELEIIDQQKEEKLISFFTNIIVELTLEQHEKSNSIS</sequence>
<dbReference type="EMBL" id="JACVDC010000009">
    <property type="protein sequence ID" value="MBC9795350.1"/>
    <property type="molecule type" value="Genomic_DNA"/>
</dbReference>
<accession>A0A926JQ04</accession>